<evidence type="ECO:0000259" key="1">
    <source>
        <dbReference type="Pfam" id="PF14244"/>
    </source>
</evidence>
<feature type="domain" description="Retrotransposon Copia-like N-terminal" evidence="1">
    <location>
        <begin position="29"/>
        <end position="75"/>
    </location>
</feature>
<reference evidence="2" key="1">
    <citation type="submission" date="2020-06" db="EMBL/GenBank/DDBJ databases">
        <authorList>
            <person name="Li T."/>
            <person name="Hu X."/>
            <person name="Zhang T."/>
            <person name="Song X."/>
            <person name="Zhang H."/>
            <person name="Dai N."/>
            <person name="Sheng W."/>
            <person name="Hou X."/>
            <person name="Wei L."/>
        </authorList>
    </citation>
    <scope>NUCLEOTIDE SEQUENCE</scope>
    <source>
        <strain evidence="2">KEN1</strain>
        <tissue evidence="2">Leaf</tissue>
    </source>
</reference>
<accession>A0AAW2XQ25</accession>
<evidence type="ECO:0000313" key="2">
    <source>
        <dbReference type="EMBL" id="KAL0455042.1"/>
    </source>
</evidence>
<dbReference type="PANTHER" id="PTHR37610">
    <property type="entry name" value="CCHC-TYPE DOMAIN-CONTAINING PROTEIN"/>
    <property type="match status" value="1"/>
</dbReference>
<dbReference type="InterPro" id="IPR029472">
    <property type="entry name" value="Copia-like_N"/>
</dbReference>
<dbReference type="AlphaFoldDB" id="A0AAW2XQ25"/>
<dbReference type="Pfam" id="PF14244">
    <property type="entry name" value="Retrotran_gag_3"/>
    <property type="match status" value="1"/>
</dbReference>
<dbReference type="EMBL" id="JACGWN010000003">
    <property type="protein sequence ID" value="KAL0455042.1"/>
    <property type="molecule type" value="Genomic_DNA"/>
</dbReference>
<organism evidence="2">
    <name type="scientific">Sesamum latifolium</name>
    <dbReference type="NCBI Taxonomy" id="2727402"/>
    <lineage>
        <taxon>Eukaryota</taxon>
        <taxon>Viridiplantae</taxon>
        <taxon>Streptophyta</taxon>
        <taxon>Embryophyta</taxon>
        <taxon>Tracheophyta</taxon>
        <taxon>Spermatophyta</taxon>
        <taxon>Magnoliopsida</taxon>
        <taxon>eudicotyledons</taxon>
        <taxon>Gunneridae</taxon>
        <taxon>Pentapetalae</taxon>
        <taxon>asterids</taxon>
        <taxon>lamiids</taxon>
        <taxon>Lamiales</taxon>
        <taxon>Pedaliaceae</taxon>
        <taxon>Sesamum</taxon>
    </lineage>
</organism>
<reference evidence="2" key="2">
    <citation type="journal article" date="2024" name="Plant">
        <title>Genomic evolution and insights into agronomic trait innovations of Sesamum species.</title>
        <authorList>
            <person name="Miao H."/>
            <person name="Wang L."/>
            <person name="Qu L."/>
            <person name="Liu H."/>
            <person name="Sun Y."/>
            <person name="Le M."/>
            <person name="Wang Q."/>
            <person name="Wei S."/>
            <person name="Zheng Y."/>
            <person name="Lin W."/>
            <person name="Duan Y."/>
            <person name="Cao H."/>
            <person name="Xiong S."/>
            <person name="Wang X."/>
            <person name="Wei L."/>
            <person name="Li C."/>
            <person name="Ma Q."/>
            <person name="Ju M."/>
            <person name="Zhao R."/>
            <person name="Li G."/>
            <person name="Mu C."/>
            <person name="Tian Q."/>
            <person name="Mei H."/>
            <person name="Zhang T."/>
            <person name="Gao T."/>
            <person name="Zhang H."/>
        </authorList>
    </citation>
    <scope>NUCLEOTIDE SEQUENCE</scope>
    <source>
        <strain evidence="2">KEN1</strain>
    </source>
</reference>
<dbReference type="PANTHER" id="PTHR37610:SF40">
    <property type="entry name" value="OS01G0909600 PROTEIN"/>
    <property type="match status" value="1"/>
</dbReference>
<sequence>MASTSSEVLEVPAATAGTGNDNAAVRIQPLEVPGMIMISASLNGNNWLSWSRSVRIALEGRYKLGFIDGSCSRPAEGSPQHKQWRITDCVVRTWILNTISEDIVNAFLYASSSRDLWMELDARYGECDGTLLYKLQREINSISQENLSVTAYYTKLKQLWDELVCLRAPDMCSCGLGICGCNKTKADQSDARQLIQFLIGLNESYDNIRNQILVLEPLPNVNKAYSMVLRVERQRQVISEFAEVTDHSAMQLRSYEQRYNTSPKNFVKKKGPIDKRNLFCSHCNRSGHNKETCFKIHGFLDWYKDLSDQHRR</sequence>
<comment type="caution">
    <text evidence="2">The sequence shown here is derived from an EMBL/GenBank/DDBJ whole genome shotgun (WGS) entry which is preliminary data.</text>
</comment>
<gene>
    <name evidence="2" type="ORF">Slati_0843400</name>
</gene>
<protein>
    <recommendedName>
        <fullName evidence="1">Retrotransposon Copia-like N-terminal domain-containing protein</fullName>
    </recommendedName>
</protein>
<proteinExistence type="predicted"/>
<name>A0AAW2XQ25_9LAMI</name>